<dbReference type="RefSeq" id="WP_034343573.1">
    <property type="nucleotide sequence ID" value="NZ_CAOMJD010000012.1"/>
</dbReference>
<organism evidence="2 5">
    <name type="scientific">Helicobacter typhlonius</name>
    <dbReference type="NCBI Taxonomy" id="76936"/>
    <lineage>
        <taxon>Bacteria</taxon>
        <taxon>Pseudomonadati</taxon>
        <taxon>Campylobacterota</taxon>
        <taxon>Epsilonproteobacteria</taxon>
        <taxon>Campylobacterales</taxon>
        <taxon>Helicobacteraceae</taxon>
        <taxon>Helicobacter</taxon>
    </lineage>
</organism>
<gene>
    <name evidence="2" type="ORF">BN2458_PEG2020</name>
    <name evidence="3" type="ORF">LS75_003855</name>
</gene>
<sequence length="174" mass="19524">MAVAMGIVLFITLMLPISTIFYTAATMLVLWLPYQLRYCIDIYFLLGMLIGYIVVGILGSTFFFLYIRDVSFIRFLLIIVGISSLFIAFPHICYVFYKFIKSPKQAQHQPIATDVAMPHSIPRESFASSCATPSNKAPLFKTIPPKIVLGACVSGLWGIIVLATMFFLVGLFRF</sequence>
<dbReference type="PATRIC" id="fig|76936.10.peg.1969"/>
<protein>
    <submittedName>
        <fullName evidence="2">Uncharacterized protein</fullName>
    </submittedName>
</protein>
<evidence type="ECO:0000313" key="2">
    <source>
        <dbReference type="EMBL" id="CUU40903.1"/>
    </source>
</evidence>
<dbReference type="EMBL" id="JRPF02000003">
    <property type="protein sequence ID" value="TLD78895.1"/>
    <property type="molecule type" value="Genomic_DNA"/>
</dbReference>
<evidence type="ECO:0000256" key="1">
    <source>
        <dbReference type="SAM" id="Phobius"/>
    </source>
</evidence>
<feature type="transmembrane region" description="Helical" evidence="1">
    <location>
        <begin position="43"/>
        <end position="67"/>
    </location>
</feature>
<dbReference type="AlphaFoldDB" id="A0A099UC01"/>
<dbReference type="GeneID" id="78152128"/>
<reference evidence="3 4" key="1">
    <citation type="journal article" date="2014" name="Genome Announc.">
        <title>Draft genome sequences of eight enterohepatic helicobacter species isolated from both laboratory and wild rodents.</title>
        <authorList>
            <person name="Sheh A."/>
            <person name="Shen Z."/>
            <person name="Fox J.G."/>
        </authorList>
    </citation>
    <scope>NUCLEOTIDE SEQUENCE [LARGE SCALE GENOMIC DNA]</scope>
    <source>
        <strain evidence="3 4">MIT 98-6810</strain>
    </source>
</reference>
<keyword evidence="4" id="KW-1185">Reference proteome</keyword>
<dbReference type="Proteomes" id="UP000064525">
    <property type="component" value="Chromosome I"/>
</dbReference>
<reference evidence="2" key="3">
    <citation type="submission" date="2015-11" db="EMBL/GenBank/DDBJ databases">
        <authorList>
            <person name="Zhang Y."/>
            <person name="Guo Z."/>
        </authorList>
    </citation>
    <scope>NUCLEOTIDE SEQUENCE</scope>
    <source>
        <strain evidence="2">1</strain>
    </source>
</reference>
<feature type="transmembrane region" description="Helical" evidence="1">
    <location>
        <begin position="147"/>
        <end position="172"/>
    </location>
</feature>
<feature type="transmembrane region" description="Helical" evidence="1">
    <location>
        <begin position="73"/>
        <end position="97"/>
    </location>
</feature>
<accession>A0A099UC01</accession>
<evidence type="ECO:0000313" key="3">
    <source>
        <dbReference type="EMBL" id="TLD78895.1"/>
    </source>
</evidence>
<name>A0A099UC01_9HELI</name>
<keyword evidence="1" id="KW-0472">Membrane</keyword>
<dbReference type="Proteomes" id="UP000029925">
    <property type="component" value="Unassembled WGS sequence"/>
</dbReference>
<evidence type="ECO:0000313" key="5">
    <source>
        <dbReference type="Proteomes" id="UP000064525"/>
    </source>
</evidence>
<dbReference type="KEGG" id="hty:BN2458_PEG2020"/>
<dbReference type="EMBL" id="LN907858">
    <property type="protein sequence ID" value="CUU40903.1"/>
    <property type="molecule type" value="Genomic_DNA"/>
</dbReference>
<feature type="transmembrane region" description="Helical" evidence="1">
    <location>
        <begin position="6"/>
        <end position="31"/>
    </location>
</feature>
<reference evidence="5" key="2">
    <citation type="submission" date="2015-11" db="EMBL/GenBank/DDBJ databases">
        <authorList>
            <person name="Anvar S.Y."/>
        </authorList>
    </citation>
    <scope>NUCLEOTIDE SEQUENCE [LARGE SCALE GENOMIC DNA]</scope>
</reference>
<proteinExistence type="predicted"/>
<evidence type="ECO:0000313" key="4">
    <source>
        <dbReference type="Proteomes" id="UP000029925"/>
    </source>
</evidence>
<keyword evidence="1" id="KW-1133">Transmembrane helix</keyword>
<keyword evidence="1" id="KW-0812">Transmembrane</keyword>